<dbReference type="Proteomes" id="UP000251889">
    <property type="component" value="Unassembled WGS sequence"/>
</dbReference>
<protein>
    <recommendedName>
        <fullName evidence="3">DUF4410 domain-containing protein</fullName>
    </recommendedName>
</protein>
<dbReference type="OrthoDB" id="1151160at2"/>
<keyword evidence="2" id="KW-1185">Reference proteome</keyword>
<sequence length="195" mass="21940">MRKILLIFCLAVATTGFSQKVKLVEGSLKALKGETVITTEFTYDDMKIGKDGLTEEDYIARKKKDYDAKEVGRGDKWEKAWFADRKERFEPQFNELFEKHAKVATKGQSKYTIIFKTTRTEPGWNVGVARAAARIDGEAWVIETANPLNVIAKITVTNAPGRDAMGYDFDTGYRIQEAYAKSGKEIGKLIIAQTK</sequence>
<dbReference type="EMBL" id="QMFY01000005">
    <property type="protein sequence ID" value="RAW01056.1"/>
    <property type="molecule type" value="Genomic_DNA"/>
</dbReference>
<dbReference type="AlphaFoldDB" id="A0A364Y2R8"/>
<evidence type="ECO:0008006" key="3">
    <source>
        <dbReference type="Google" id="ProtNLM"/>
    </source>
</evidence>
<evidence type="ECO:0000313" key="1">
    <source>
        <dbReference type="EMBL" id="RAW01056.1"/>
    </source>
</evidence>
<dbReference type="RefSeq" id="WP_112747211.1">
    <property type="nucleotide sequence ID" value="NZ_QMFY01000005.1"/>
</dbReference>
<organism evidence="1 2">
    <name type="scientific">Pseudochryseolinea flava</name>
    <dbReference type="NCBI Taxonomy" id="2059302"/>
    <lineage>
        <taxon>Bacteria</taxon>
        <taxon>Pseudomonadati</taxon>
        <taxon>Bacteroidota</taxon>
        <taxon>Cytophagia</taxon>
        <taxon>Cytophagales</taxon>
        <taxon>Fulvivirgaceae</taxon>
        <taxon>Pseudochryseolinea</taxon>
    </lineage>
</organism>
<comment type="caution">
    <text evidence="1">The sequence shown here is derived from an EMBL/GenBank/DDBJ whole genome shotgun (WGS) entry which is preliminary data.</text>
</comment>
<gene>
    <name evidence="1" type="ORF">DQQ10_12560</name>
</gene>
<proteinExistence type="predicted"/>
<evidence type="ECO:0000313" key="2">
    <source>
        <dbReference type="Proteomes" id="UP000251889"/>
    </source>
</evidence>
<name>A0A364Y2R8_9BACT</name>
<reference evidence="1 2" key="1">
    <citation type="submission" date="2018-06" db="EMBL/GenBank/DDBJ databases">
        <title>Chryseolinea flavus sp. nov., a member of the phylum Bacteroidetes isolated from soil.</title>
        <authorList>
            <person name="Li Y."/>
            <person name="Wang J."/>
        </authorList>
    </citation>
    <scope>NUCLEOTIDE SEQUENCE [LARGE SCALE GENOMIC DNA]</scope>
    <source>
        <strain evidence="1 2">SDU1-6</strain>
    </source>
</reference>
<accession>A0A364Y2R8</accession>